<evidence type="ECO:0000259" key="2">
    <source>
        <dbReference type="PROSITE" id="PS51462"/>
    </source>
</evidence>
<gene>
    <name evidence="3" type="ORF">P4T90_11590</name>
</gene>
<dbReference type="PROSITE" id="PS51462">
    <property type="entry name" value="NUDIX"/>
    <property type="match status" value="1"/>
</dbReference>
<proteinExistence type="inferred from homology"/>
<reference evidence="3 4" key="1">
    <citation type="submission" date="2023-03" db="EMBL/GenBank/DDBJ databases">
        <title>Bacillus Genome Sequencing.</title>
        <authorList>
            <person name="Dunlap C."/>
        </authorList>
    </citation>
    <scope>NUCLEOTIDE SEQUENCE [LARGE SCALE GENOMIC DNA]</scope>
    <source>
        <strain evidence="3 4">B-23453</strain>
    </source>
</reference>
<feature type="domain" description="Nudix hydrolase" evidence="2">
    <location>
        <begin position="25"/>
        <end position="156"/>
    </location>
</feature>
<protein>
    <submittedName>
        <fullName evidence="3">NUDIX domain-containing protein</fullName>
    </submittedName>
</protein>
<comment type="similarity">
    <text evidence="1">Belongs to the Nudix hydrolase family.</text>
</comment>
<dbReference type="RefSeq" id="WP_066268679.1">
    <property type="nucleotide sequence ID" value="NZ_JARMAB010000014.1"/>
</dbReference>
<organism evidence="3 4">
    <name type="scientific">Heyndrickxia acidicola</name>
    <dbReference type="NCBI Taxonomy" id="209389"/>
    <lineage>
        <taxon>Bacteria</taxon>
        <taxon>Bacillati</taxon>
        <taxon>Bacillota</taxon>
        <taxon>Bacilli</taxon>
        <taxon>Bacillales</taxon>
        <taxon>Bacillaceae</taxon>
        <taxon>Heyndrickxia</taxon>
    </lineage>
</organism>
<dbReference type="PANTHER" id="PTHR43736">
    <property type="entry name" value="ADP-RIBOSE PYROPHOSPHATASE"/>
    <property type="match status" value="1"/>
</dbReference>
<dbReference type="CDD" id="cd02883">
    <property type="entry name" value="NUDIX_Hydrolase"/>
    <property type="match status" value="1"/>
</dbReference>
<dbReference type="SUPFAM" id="SSF55811">
    <property type="entry name" value="Nudix"/>
    <property type="match status" value="1"/>
</dbReference>
<dbReference type="PANTHER" id="PTHR43736:SF1">
    <property type="entry name" value="DIHYDRONEOPTERIN TRIPHOSPHATE DIPHOSPHATASE"/>
    <property type="match status" value="1"/>
</dbReference>
<name>A0ABU6MG97_9BACI</name>
<dbReference type="InterPro" id="IPR015797">
    <property type="entry name" value="NUDIX_hydrolase-like_dom_sf"/>
</dbReference>
<sequence>MQIIENWNGHRVKLTWKRHFPLKGKPVTSVHGVCFYKENILLAYIKGRGFNFPGGHVENGETPEEAFHREAFEEGYVKGTIQYLGSIEVSHDENPLFDPNGKYPMVGYQAFFRMDVTECLPFRRELESATRVWVEPEEIPYVIDDHALALVVLEEALKDTKEMP</sequence>
<dbReference type="Gene3D" id="3.90.79.10">
    <property type="entry name" value="Nucleoside Triphosphate Pyrophosphohydrolase"/>
    <property type="match status" value="1"/>
</dbReference>
<evidence type="ECO:0000256" key="1">
    <source>
        <dbReference type="ARBA" id="ARBA00005582"/>
    </source>
</evidence>
<dbReference type="Proteomes" id="UP001341444">
    <property type="component" value="Unassembled WGS sequence"/>
</dbReference>
<accession>A0ABU6MG97</accession>
<dbReference type="InterPro" id="IPR000086">
    <property type="entry name" value="NUDIX_hydrolase_dom"/>
</dbReference>
<evidence type="ECO:0000313" key="4">
    <source>
        <dbReference type="Proteomes" id="UP001341444"/>
    </source>
</evidence>
<dbReference type="Pfam" id="PF00293">
    <property type="entry name" value="NUDIX"/>
    <property type="match status" value="1"/>
</dbReference>
<comment type="caution">
    <text evidence="3">The sequence shown here is derived from an EMBL/GenBank/DDBJ whole genome shotgun (WGS) entry which is preliminary data.</text>
</comment>
<keyword evidence="4" id="KW-1185">Reference proteome</keyword>
<dbReference type="EMBL" id="JARMAB010000014">
    <property type="protein sequence ID" value="MED1203710.1"/>
    <property type="molecule type" value="Genomic_DNA"/>
</dbReference>
<evidence type="ECO:0000313" key="3">
    <source>
        <dbReference type="EMBL" id="MED1203710.1"/>
    </source>
</evidence>